<evidence type="ECO:0000256" key="8">
    <source>
        <dbReference type="ARBA" id="ARBA00022741"/>
    </source>
</evidence>
<dbReference type="UniPathway" id="UPA00164"/>
<dbReference type="GO" id="GO:0005524">
    <property type="term" value="F:ATP binding"/>
    <property type="evidence" value="ECO:0007669"/>
    <property type="project" value="UniProtKB-KW"/>
</dbReference>
<keyword evidence="7" id="KW-0808">Transferase</keyword>
<evidence type="ECO:0000256" key="9">
    <source>
        <dbReference type="ARBA" id="ARBA00022777"/>
    </source>
</evidence>
<keyword evidence="17" id="KW-1185">Reference proteome</keyword>
<comment type="catalytic activity">
    <reaction evidence="14">
        <text>D-maltose + ATP = alpha-maltose 1-phosphate + ADP + H(+)</text>
        <dbReference type="Rhea" id="RHEA:31915"/>
        <dbReference type="ChEBI" id="CHEBI:15378"/>
        <dbReference type="ChEBI" id="CHEBI:17306"/>
        <dbReference type="ChEBI" id="CHEBI:30616"/>
        <dbReference type="ChEBI" id="CHEBI:63576"/>
        <dbReference type="ChEBI" id="CHEBI:456216"/>
        <dbReference type="EC" id="2.7.1.175"/>
    </reaction>
</comment>
<dbReference type="OrthoDB" id="3787729at2"/>
<evidence type="ECO:0000256" key="4">
    <source>
        <dbReference type="ARBA" id="ARBA00011962"/>
    </source>
</evidence>
<keyword evidence="6" id="KW-0321">Glycogen metabolism</keyword>
<dbReference type="Gene3D" id="3.90.1200.10">
    <property type="match status" value="1"/>
</dbReference>
<dbReference type="GO" id="GO:0005978">
    <property type="term" value="P:glycogen biosynthetic process"/>
    <property type="evidence" value="ECO:0007669"/>
    <property type="project" value="UniProtKB-UniPathway"/>
</dbReference>
<evidence type="ECO:0000256" key="1">
    <source>
        <dbReference type="ARBA" id="ARBA00004964"/>
    </source>
</evidence>
<dbReference type="STRING" id="1428628.WN71_017545"/>
<keyword evidence="9" id="KW-0418">Kinase</keyword>
<dbReference type="AlphaFoldDB" id="A0A1J4NVI0"/>
<dbReference type="EC" id="2.7.1.175" evidence="4"/>
<comment type="similarity">
    <text evidence="2">Belongs to the aminoglycoside phosphotransferase family.</text>
</comment>
<dbReference type="RefSeq" id="WP_046585031.1">
    <property type="nucleotide sequence ID" value="NZ_LAVA02000038.1"/>
</dbReference>
<evidence type="ECO:0000256" key="13">
    <source>
        <dbReference type="ARBA" id="ARBA00031251"/>
    </source>
</evidence>
<keyword evidence="11" id="KW-0320">Glycogen biosynthesis</keyword>
<dbReference type="GO" id="GO:0016301">
    <property type="term" value="F:kinase activity"/>
    <property type="evidence" value="ECO:0007669"/>
    <property type="project" value="UniProtKB-KW"/>
</dbReference>
<dbReference type="Pfam" id="PF18085">
    <property type="entry name" value="Mak_N_cap"/>
    <property type="match status" value="1"/>
</dbReference>
<reference evidence="16" key="1">
    <citation type="submission" date="2016-10" db="EMBL/GenBank/DDBJ databases">
        <title>Genome sequence of Streptomyces mangrovisoli MUSC 149.</title>
        <authorList>
            <person name="Lee L.-H."/>
            <person name="Ser H.-L."/>
        </authorList>
    </citation>
    <scope>NUCLEOTIDE SEQUENCE [LARGE SCALE GENOMIC DNA]</scope>
    <source>
        <strain evidence="16">MUSC 149</strain>
    </source>
</reference>
<evidence type="ECO:0000256" key="14">
    <source>
        <dbReference type="ARBA" id="ARBA00049067"/>
    </source>
</evidence>
<proteinExistence type="inferred from homology"/>
<keyword evidence="10" id="KW-0067">ATP-binding</keyword>
<dbReference type="InterPro" id="IPR011009">
    <property type="entry name" value="Kinase-like_dom_sf"/>
</dbReference>
<evidence type="ECO:0000313" key="16">
    <source>
        <dbReference type="EMBL" id="OIJ66505.1"/>
    </source>
</evidence>
<evidence type="ECO:0000256" key="10">
    <source>
        <dbReference type="ARBA" id="ARBA00022840"/>
    </source>
</evidence>
<dbReference type="EMBL" id="LAVA02000038">
    <property type="protein sequence ID" value="OIJ66505.1"/>
    <property type="molecule type" value="Genomic_DNA"/>
</dbReference>
<dbReference type="SUPFAM" id="SSF56112">
    <property type="entry name" value="Protein kinase-like (PK-like)"/>
    <property type="match status" value="1"/>
</dbReference>
<name>A0A1J4NVI0_9ACTN</name>
<evidence type="ECO:0000259" key="15">
    <source>
        <dbReference type="Pfam" id="PF18085"/>
    </source>
</evidence>
<evidence type="ECO:0000256" key="2">
    <source>
        <dbReference type="ARBA" id="ARBA00006219"/>
    </source>
</evidence>
<evidence type="ECO:0000313" key="17">
    <source>
        <dbReference type="Proteomes" id="UP000034196"/>
    </source>
</evidence>
<evidence type="ECO:0000256" key="11">
    <source>
        <dbReference type="ARBA" id="ARBA00023056"/>
    </source>
</evidence>
<dbReference type="InterPro" id="IPR040999">
    <property type="entry name" value="Mak_N_cap"/>
</dbReference>
<evidence type="ECO:0000256" key="5">
    <source>
        <dbReference type="ARBA" id="ARBA00013882"/>
    </source>
</evidence>
<sequence length="453" mass="48729">MPKTVILPPRGPGVTGHLASLEALLREWLPRQRWFAGKDRPVADLAVLSATELLPGCLHLLVQTGHPPVPAPGGTPPPGDCYQLLLGLREQLSPRLGRALIGRAEQGPHAGLFVYDALHDPRSAALLLERLRQPGTAGPLVFETAPAARIPSGLAPRLLDAEQSNSSLVYGDAFILKVFRRVQPGVNPDLEVTGALAAQGCTRVPAPVAWFRTTGARGATLGVLQPFLPAASDGWTLALRALAAGDDFTTQAHQLGQATADVHLALATAFPSGGHGENGVTASAMTARLEAAARSVPALRPFVPGLRTAFGALAGCDAGPPDQRVHGDLHLGQVLRAGREWFVIDFEGEPSRPLSERCAPQSPVRDIAGMLRSFDYAARQRRPWRPEWARRCREAFCAGYATRAGWDPRKKHALLRAHETDRAVYEVLYEARHRPDWLPVPMAAIERLAVRGG</sequence>
<evidence type="ECO:0000256" key="12">
    <source>
        <dbReference type="ARBA" id="ARBA00023277"/>
    </source>
</evidence>
<evidence type="ECO:0000256" key="3">
    <source>
        <dbReference type="ARBA" id="ARBA00011245"/>
    </source>
</evidence>
<gene>
    <name evidence="16" type="ORF">WN71_017545</name>
</gene>
<comment type="subunit">
    <text evidence="3">Monomer.</text>
</comment>
<keyword evidence="8" id="KW-0547">Nucleotide-binding</keyword>
<protein>
    <recommendedName>
        <fullName evidence="5">Maltokinase</fullName>
        <ecNumber evidence="4">2.7.1.175</ecNumber>
    </recommendedName>
    <alternativeName>
        <fullName evidence="13">Maltose-1-phosphate synthase</fullName>
    </alternativeName>
</protein>
<organism evidence="16 17">
    <name type="scientific">Streptomyces mangrovisoli</name>
    <dbReference type="NCBI Taxonomy" id="1428628"/>
    <lineage>
        <taxon>Bacteria</taxon>
        <taxon>Bacillati</taxon>
        <taxon>Actinomycetota</taxon>
        <taxon>Actinomycetes</taxon>
        <taxon>Kitasatosporales</taxon>
        <taxon>Streptomycetaceae</taxon>
        <taxon>Streptomyces</taxon>
    </lineage>
</organism>
<comment type="pathway">
    <text evidence="1">Glycan biosynthesis; glycogen biosynthesis.</text>
</comment>
<evidence type="ECO:0000256" key="7">
    <source>
        <dbReference type="ARBA" id="ARBA00022679"/>
    </source>
</evidence>
<comment type="caution">
    <text evidence="16">The sequence shown here is derived from an EMBL/GenBank/DDBJ whole genome shotgun (WGS) entry which is preliminary data.</text>
</comment>
<dbReference type="Proteomes" id="UP000034196">
    <property type="component" value="Unassembled WGS sequence"/>
</dbReference>
<keyword evidence="12" id="KW-0119">Carbohydrate metabolism</keyword>
<accession>A0A1J4NVI0</accession>
<evidence type="ECO:0000256" key="6">
    <source>
        <dbReference type="ARBA" id="ARBA00022600"/>
    </source>
</evidence>
<feature type="domain" description="Maltokinase N-terminal cap" evidence="15">
    <location>
        <begin position="28"/>
        <end position="120"/>
    </location>
</feature>